<comment type="cofactor">
    <cofactor evidence="4">
        <name>Mg(2+)</name>
        <dbReference type="ChEBI" id="CHEBI:18420"/>
    </cofactor>
</comment>
<keyword evidence="2 4" id="KW-0547">Nucleotide-binding</keyword>
<evidence type="ECO:0000256" key="3">
    <source>
        <dbReference type="ARBA" id="ARBA00022840"/>
    </source>
</evidence>
<comment type="catalytic activity">
    <reaction evidence="4">
        <text>(6S)-5-formyl-5,6,7,8-tetrahydrofolate + ATP = (6R)-5,10-methenyltetrahydrofolate + ADP + phosphate</text>
        <dbReference type="Rhea" id="RHEA:10488"/>
        <dbReference type="ChEBI" id="CHEBI:30616"/>
        <dbReference type="ChEBI" id="CHEBI:43474"/>
        <dbReference type="ChEBI" id="CHEBI:57455"/>
        <dbReference type="ChEBI" id="CHEBI:57457"/>
        <dbReference type="ChEBI" id="CHEBI:456216"/>
        <dbReference type="EC" id="6.3.3.2"/>
    </reaction>
</comment>
<reference evidence="6 7" key="1">
    <citation type="submission" date="2018-02" db="EMBL/GenBank/DDBJ databases">
        <title>Genomic Encyclopedia of Archaeal and Bacterial Type Strains, Phase II (KMG-II): from individual species to whole genera.</title>
        <authorList>
            <person name="Goeker M."/>
        </authorList>
    </citation>
    <scope>NUCLEOTIDE SEQUENCE [LARGE SCALE GENOMIC DNA]</scope>
    <source>
        <strain evidence="6 7">DSM 22857</strain>
    </source>
</reference>
<sequence>MTSGSPAAGTGSPAPGGRSAPARAGLSVHQELHVHHQGEHPRPGTGHAAVLDLDDGPELATVPHRLEIVLGPPSAARSDVEARKAALRRSIRARRRSRDAVEADAVDRDLGRSLTTCPLLRAVRTVACYTSLPGEPGTRSALDALQRDGVEVILPVLLPDADLDWTMRSDPAPRTVGEPPQLLGPGAVAEVDLLIVPALAVDTDGHRLGQGGGSYDRALRRVPPRVPVVALVHDDELLDAAVSAVPTLPHDRRVDAVVTPTRWLWLRS</sequence>
<dbReference type="Proteomes" id="UP000239485">
    <property type="component" value="Unassembled WGS sequence"/>
</dbReference>
<feature type="compositionally biased region" description="Basic and acidic residues" evidence="5">
    <location>
        <begin position="30"/>
        <end position="42"/>
    </location>
</feature>
<dbReference type="RefSeq" id="WP_146099446.1">
    <property type="nucleotide sequence ID" value="NZ_PTJD01000004.1"/>
</dbReference>
<keyword evidence="4" id="KW-0479">Metal-binding</keyword>
<dbReference type="InterPro" id="IPR002698">
    <property type="entry name" value="FTHF_cligase"/>
</dbReference>
<dbReference type="EC" id="6.3.3.2" evidence="4"/>
<dbReference type="OrthoDB" id="3242798at2"/>
<evidence type="ECO:0000256" key="4">
    <source>
        <dbReference type="RuleBase" id="RU361279"/>
    </source>
</evidence>
<accession>A0A2S6ISR5</accession>
<dbReference type="NCBIfam" id="TIGR02727">
    <property type="entry name" value="MTHFS_bact"/>
    <property type="match status" value="1"/>
</dbReference>
<organism evidence="6 7">
    <name type="scientific">Kineococcus xinjiangensis</name>
    <dbReference type="NCBI Taxonomy" id="512762"/>
    <lineage>
        <taxon>Bacteria</taxon>
        <taxon>Bacillati</taxon>
        <taxon>Actinomycetota</taxon>
        <taxon>Actinomycetes</taxon>
        <taxon>Kineosporiales</taxon>
        <taxon>Kineosporiaceae</taxon>
        <taxon>Kineococcus</taxon>
    </lineage>
</organism>
<dbReference type="GO" id="GO:0005524">
    <property type="term" value="F:ATP binding"/>
    <property type="evidence" value="ECO:0007669"/>
    <property type="project" value="UniProtKB-KW"/>
</dbReference>
<evidence type="ECO:0000313" key="7">
    <source>
        <dbReference type="Proteomes" id="UP000239485"/>
    </source>
</evidence>
<gene>
    <name evidence="6" type="ORF">CLV92_104108</name>
</gene>
<evidence type="ECO:0000256" key="1">
    <source>
        <dbReference type="ARBA" id="ARBA00010638"/>
    </source>
</evidence>
<dbReference type="AlphaFoldDB" id="A0A2S6ISR5"/>
<dbReference type="GO" id="GO:0035999">
    <property type="term" value="P:tetrahydrofolate interconversion"/>
    <property type="evidence" value="ECO:0007669"/>
    <property type="project" value="TreeGrafter"/>
</dbReference>
<evidence type="ECO:0000256" key="2">
    <source>
        <dbReference type="ARBA" id="ARBA00022741"/>
    </source>
</evidence>
<dbReference type="GO" id="GO:0009396">
    <property type="term" value="P:folic acid-containing compound biosynthetic process"/>
    <property type="evidence" value="ECO:0007669"/>
    <property type="project" value="TreeGrafter"/>
</dbReference>
<dbReference type="InterPro" id="IPR024185">
    <property type="entry name" value="FTHF_cligase-like_sf"/>
</dbReference>
<feature type="region of interest" description="Disordered" evidence="5">
    <location>
        <begin position="1"/>
        <end position="25"/>
    </location>
</feature>
<name>A0A2S6ISR5_9ACTN</name>
<protein>
    <recommendedName>
        <fullName evidence="4">5-formyltetrahydrofolate cyclo-ligase</fullName>
        <ecNumber evidence="4">6.3.3.2</ecNumber>
    </recommendedName>
</protein>
<dbReference type="PANTHER" id="PTHR23407">
    <property type="entry name" value="ATPASE INHIBITOR/5-FORMYLTETRAHYDROFOLATE CYCLO-LIGASE"/>
    <property type="match status" value="1"/>
</dbReference>
<keyword evidence="7" id="KW-1185">Reference proteome</keyword>
<dbReference type="GO" id="GO:0046872">
    <property type="term" value="F:metal ion binding"/>
    <property type="evidence" value="ECO:0007669"/>
    <property type="project" value="UniProtKB-KW"/>
</dbReference>
<dbReference type="PANTHER" id="PTHR23407:SF1">
    <property type="entry name" value="5-FORMYLTETRAHYDROFOLATE CYCLO-LIGASE"/>
    <property type="match status" value="1"/>
</dbReference>
<feature type="region of interest" description="Disordered" evidence="5">
    <location>
        <begin position="30"/>
        <end position="49"/>
    </location>
</feature>
<keyword evidence="4" id="KW-0460">Magnesium</keyword>
<evidence type="ECO:0000256" key="5">
    <source>
        <dbReference type="SAM" id="MobiDB-lite"/>
    </source>
</evidence>
<dbReference type="SUPFAM" id="SSF100950">
    <property type="entry name" value="NagB/RpiA/CoA transferase-like"/>
    <property type="match status" value="1"/>
</dbReference>
<comment type="caution">
    <text evidence="6">The sequence shown here is derived from an EMBL/GenBank/DDBJ whole genome shotgun (WGS) entry which is preliminary data.</text>
</comment>
<keyword evidence="3 4" id="KW-0067">ATP-binding</keyword>
<comment type="similarity">
    <text evidence="1 4">Belongs to the 5-formyltetrahydrofolate cyclo-ligase family.</text>
</comment>
<dbReference type="Gene3D" id="3.40.50.10420">
    <property type="entry name" value="NagB/RpiA/CoA transferase-like"/>
    <property type="match status" value="1"/>
</dbReference>
<dbReference type="GO" id="GO:0030272">
    <property type="term" value="F:5-formyltetrahydrofolate cyclo-ligase activity"/>
    <property type="evidence" value="ECO:0007669"/>
    <property type="project" value="UniProtKB-EC"/>
</dbReference>
<keyword evidence="6" id="KW-0436">Ligase</keyword>
<dbReference type="InterPro" id="IPR037171">
    <property type="entry name" value="NagB/RpiA_transferase-like"/>
</dbReference>
<proteinExistence type="inferred from homology"/>
<dbReference type="Pfam" id="PF01812">
    <property type="entry name" value="5-FTHF_cyc-lig"/>
    <property type="match status" value="1"/>
</dbReference>
<dbReference type="EMBL" id="PTJD01000004">
    <property type="protein sequence ID" value="PPK97289.1"/>
    <property type="molecule type" value="Genomic_DNA"/>
</dbReference>
<evidence type="ECO:0000313" key="6">
    <source>
        <dbReference type="EMBL" id="PPK97289.1"/>
    </source>
</evidence>